<dbReference type="EMBL" id="LGPB01000136">
    <property type="protein sequence ID" value="KRG10595.1"/>
    <property type="molecule type" value="Genomic_DNA"/>
</dbReference>
<reference evidence="1 2" key="1">
    <citation type="submission" date="2015-06" db="EMBL/GenBank/DDBJ databases">
        <title>Genome sequencing project of Bacillus galactosidilyticus PL133.</title>
        <authorList>
            <person name="Gaiero J."/>
            <person name="Nicol R."/>
            <person name="Habash M."/>
        </authorList>
    </citation>
    <scope>NUCLEOTIDE SEQUENCE [LARGE SCALE GENOMIC DNA]</scope>
    <source>
        <strain evidence="1 2">PL133</strain>
    </source>
</reference>
<dbReference type="PATRIC" id="fig|217031.4.peg.7005"/>
<evidence type="ECO:0000313" key="2">
    <source>
        <dbReference type="Proteomes" id="UP000053881"/>
    </source>
</evidence>
<gene>
    <name evidence="1" type="ORF">ACA29_20610</name>
</gene>
<protein>
    <submittedName>
        <fullName evidence="1">Uncharacterized protein</fullName>
    </submittedName>
</protein>
<dbReference type="AlphaFoldDB" id="A0A0Q9Y5C9"/>
<name>A0A0Q9Y5C9_9BACI</name>
<accession>A0A0Q9Y5C9</accession>
<comment type="caution">
    <text evidence="1">The sequence shown here is derived from an EMBL/GenBank/DDBJ whole genome shotgun (WGS) entry which is preliminary data.</text>
</comment>
<dbReference type="Proteomes" id="UP000053881">
    <property type="component" value="Unassembled WGS sequence"/>
</dbReference>
<sequence length="77" mass="8978">MMTKNQINEREQLEMLAIEQLVPHKTIWVRKLDAAIDFSFIYPLVEDLYLTIGRLSIYPGHSVYLPHPFHAPDNQGN</sequence>
<proteinExistence type="predicted"/>
<organism evidence="1 2">
    <name type="scientific">Lederbergia galactosidilytica</name>
    <dbReference type="NCBI Taxonomy" id="217031"/>
    <lineage>
        <taxon>Bacteria</taxon>
        <taxon>Bacillati</taxon>
        <taxon>Bacillota</taxon>
        <taxon>Bacilli</taxon>
        <taxon>Bacillales</taxon>
        <taxon>Bacillaceae</taxon>
        <taxon>Lederbergia</taxon>
    </lineage>
</organism>
<evidence type="ECO:0000313" key="1">
    <source>
        <dbReference type="EMBL" id="KRG10595.1"/>
    </source>
</evidence>